<dbReference type="EMBL" id="NHYD01000536">
    <property type="protein sequence ID" value="PPQ93949.1"/>
    <property type="molecule type" value="Genomic_DNA"/>
</dbReference>
<comment type="caution">
    <text evidence="5">The sequence shown here is derived from an EMBL/GenBank/DDBJ whole genome shotgun (WGS) entry which is preliminary data.</text>
</comment>
<dbReference type="GO" id="GO:0008757">
    <property type="term" value="F:S-adenosylmethionine-dependent methyltransferase activity"/>
    <property type="evidence" value="ECO:0007669"/>
    <property type="project" value="TreeGrafter"/>
</dbReference>
<dbReference type="SUPFAM" id="SSF53335">
    <property type="entry name" value="S-adenosyl-L-methionine-dependent methyltransferases"/>
    <property type="match status" value="1"/>
</dbReference>
<dbReference type="InterPro" id="IPR050362">
    <property type="entry name" value="Cation-dep_OMT"/>
</dbReference>
<proteinExistence type="inferred from homology"/>
<sequence>MAFYQSTATIQDWTRSEKFHNSFLLPKDDVLDSVTKHSKDSGLPDIAVSEAQGKFLNLLARSIGAKRILEIGTLGGFSTIHFARAVPADGNVTTLEFDPLHAKVASENFKRAGVENKITLHVGRAADSLVTLHPEKKFDLVFIDADKSSNVTYFTEAKRLIRSGGVIIVDNAVYEGKVADPEVKDSWAIGTRDLLSFLKDDKEVEATTIGTAGVRGFDGFIYAIRK</sequence>
<dbReference type="PANTHER" id="PTHR10509">
    <property type="entry name" value="O-METHYLTRANSFERASE-RELATED"/>
    <property type="match status" value="1"/>
</dbReference>
<dbReference type="InterPro" id="IPR002935">
    <property type="entry name" value="SAM_O-MeTrfase"/>
</dbReference>
<dbReference type="InParanoid" id="A0A409XSZ6"/>
<dbReference type="Pfam" id="PF01596">
    <property type="entry name" value="Methyltransf_3"/>
    <property type="match status" value="1"/>
</dbReference>
<dbReference type="Gene3D" id="3.40.50.150">
    <property type="entry name" value="Vaccinia Virus protein VP39"/>
    <property type="match status" value="1"/>
</dbReference>
<dbReference type="InterPro" id="IPR029063">
    <property type="entry name" value="SAM-dependent_MTases_sf"/>
</dbReference>
<dbReference type="GO" id="GO:0032259">
    <property type="term" value="P:methylation"/>
    <property type="evidence" value="ECO:0007669"/>
    <property type="project" value="UniProtKB-KW"/>
</dbReference>
<protein>
    <recommendedName>
        <fullName evidence="7">O-methyltransferase domain-containing protein</fullName>
    </recommendedName>
</protein>
<dbReference type="CDD" id="cd02440">
    <property type="entry name" value="AdoMet_MTases"/>
    <property type="match status" value="1"/>
</dbReference>
<dbReference type="GO" id="GO:0008171">
    <property type="term" value="F:O-methyltransferase activity"/>
    <property type="evidence" value="ECO:0007669"/>
    <property type="project" value="InterPro"/>
</dbReference>
<dbReference type="AlphaFoldDB" id="A0A409XSZ6"/>
<dbReference type="PROSITE" id="PS51682">
    <property type="entry name" value="SAM_OMT_I"/>
    <property type="match status" value="1"/>
</dbReference>
<evidence type="ECO:0000256" key="2">
    <source>
        <dbReference type="ARBA" id="ARBA00022679"/>
    </source>
</evidence>
<evidence type="ECO:0000256" key="4">
    <source>
        <dbReference type="ARBA" id="ARBA00023453"/>
    </source>
</evidence>
<keyword evidence="1" id="KW-0489">Methyltransferase</keyword>
<keyword evidence="2" id="KW-0808">Transferase</keyword>
<name>A0A409XSZ6_PSICY</name>
<evidence type="ECO:0000256" key="3">
    <source>
        <dbReference type="ARBA" id="ARBA00022691"/>
    </source>
</evidence>
<dbReference type="PANTHER" id="PTHR10509:SF14">
    <property type="entry name" value="CAFFEOYL-COA O-METHYLTRANSFERASE 3-RELATED"/>
    <property type="match status" value="1"/>
</dbReference>
<accession>A0A409XSZ6</accession>
<dbReference type="OrthoDB" id="10251242at2759"/>
<evidence type="ECO:0000313" key="6">
    <source>
        <dbReference type="Proteomes" id="UP000283269"/>
    </source>
</evidence>
<dbReference type="STRING" id="93625.A0A409XSZ6"/>
<keyword evidence="3" id="KW-0949">S-adenosyl-L-methionine</keyword>
<evidence type="ECO:0008006" key="7">
    <source>
        <dbReference type="Google" id="ProtNLM"/>
    </source>
</evidence>
<dbReference type="Proteomes" id="UP000283269">
    <property type="component" value="Unassembled WGS sequence"/>
</dbReference>
<organism evidence="5 6">
    <name type="scientific">Psilocybe cyanescens</name>
    <dbReference type="NCBI Taxonomy" id="93625"/>
    <lineage>
        <taxon>Eukaryota</taxon>
        <taxon>Fungi</taxon>
        <taxon>Dikarya</taxon>
        <taxon>Basidiomycota</taxon>
        <taxon>Agaricomycotina</taxon>
        <taxon>Agaricomycetes</taxon>
        <taxon>Agaricomycetidae</taxon>
        <taxon>Agaricales</taxon>
        <taxon>Agaricineae</taxon>
        <taxon>Strophariaceae</taxon>
        <taxon>Psilocybe</taxon>
    </lineage>
</organism>
<evidence type="ECO:0000256" key="1">
    <source>
        <dbReference type="ARBA" id="ARBA00022603"/>
    </source>
</evidence>
<dbReference type="FunCoup" id="A0A409XSZ6">
    <property type="interactions" value="66"/>
</dbReference>
<comment type="similarity">
    <text evidence="4">Belongs to the class I-like SAM-binding methyltransferase superfamily. Cation-dependent O-methyltransferase family.</text>
</comment>
<reference evidence="5 6" key="1">
    <citation type="journal article" date="2018" name="Evol. Lett.">
        <title>Horizontal gene cluster transfer increased hallucinogenic mushroom diversity.</title>
        <authorList>
            <person name="Reynolds H.T."/>
            <person name="Vijayakumar V."/>
            <person name="Gluck-Thaler E."/>
            <person name="Korotkin H.B."/>
            <person name="Matheny P.B."/>
            <person name="Slot J.C."/>
        </authorList>
    </citation>
    <scope>NUCLEOTIDE SEQUENCE [LARGE SCALE GENOMIC DNA]</scope>
    <source>
        <strain evidence="5 6">2631</strain>
    </source>
</reference>
<evidence type="ECO:0000313" key="5">
    <source>
        <dbReference type="EMBL" id="PPQ93949.1"/>
    </source>
</evidence>
<gene>
    <name evidence="5" type="ORF">CVT25_015841</name>
</gene>
<keyword evidence="6" id="KW-1185">Reference proteome</keyword>